<evidence type="ECO:0000256" key="1">
    <source>
        <dbReference type="SAM" id="SignalP"/>
    </source>
</evidence>
<dbReference type="Pfam" id="PF07553">
    <property type="entry name" value="Lipoprotein_Ltp"/>
    <property type="match status" value="2"/>
</dbReference>
<gene>
    <name evidence="3" type="ORF">IV49_GL000131</name>
</gene>
<dbReference type="EMBL" id="JQBL01000001">
    <property type="protein sequence ID" value="KRN51513.1"/>
    <property type="molecule type" value="Genomic_DNA"/>
</dbReference>
<dbReference type="InterPro" id="IPR003343">
    <property type="entry name" value="Big_2"/>
</dbReference>
<dbReference type="InterPro" id="IPR011434">
    <property type="entry name" value="Ltp-like_HTH"/>
</dbReference>
<dbReference type="InterPro" id="IPR036388">
    <property type="entry name" value="WH-like_DNA-bd_sf"/>
</dbReference>
<protein>
    <recommendedName>
        <fullName evidence="2">BIG2 domain-containing protein</fullName>
    </recommendedName>
</protein>
<evidence type="ECO:0000259" key="2">
    <source>
        <dbReference type="SMART" id="SM00635"/>
    </source>
</evidence>
<dbReference type="InterPro" id="IPR008964">
    <property type="entry name" value="Invasin/intimin_cell_adhesion"/>
</dbReference>
<comment type="caution">
    <text evidence="3">The sequence shown here is derived from an EMBL/GenBank/DDBJ whole genome shotgun (WGS) entry which is preliminary data.</text>
</comment>
<dbReference type="RefSeq" id="WP_051654434.1">
    <property type="nucleotide sequence ID" value="NZ_JQBL01000001.1"/>
</dbReference>
<accession>A0A0R2HEK8</accession>
<feature type="signal peptide" evidence="1">
    <location>
        <begin position="1"/>
        <end position="21"/>
    </location>
</feature>
<dbReference type="Gene3D" id="1.10.10.10">
    <property type="entry name" value="Winged helix-like DNA-binding domain superfamily/Winged helix DNA-binding domain"/>
    <property type="match status" value="2"/>
</dbReference>
<sequence length="201" mass="22853">MKLLKSFIVALALLTAVTVVLPNQVVNVEAKTSMKRTIYVGQTLKLYVIGVKKKKVKWRSTNKKVAKVSKKGKVKGLRPGKATIIAKVGKRSLKCKLTVKKRKPTVTAGQRNALARAKYVLQNYPVSRELLRDQLVADKYNSQEIQYALDHCGANWNEQAYKCAQFYVNRYTLSKEQLIECLVRVKFTREQAIYGANRAYK</sequence>
<keyword evidence="4" id="KW-1185">Reference proteome</keyword>
<dbReference type="SMART" id="SM00635">
    <property type="entry name" value="BID_2"/>
    <property type="match status" value="1"/>
</dbReference>
<keyword evidence="1" id="KW-0732">Signal</keyword>
<dbReference type="AlphaFoldDB" id="A0A0R2HEK8"/>
<organism evidence="3 4">
    <name type="scientific">Kandleria vitulina DSM 20405</name>
    <dbReference type="NCBI Taxonomy" id="1410657"/>
    <lineage>
        <taxon>Bacteria</taxon>
        <taxon>Bacillati</taxon>
        <taxon>Bacillota</taxon>
        <taxon>Erysipelotrichia</taxon>
        <taxon>Erysipelotrichales</taxon>
        <taxon>Coprobacillaceae</taxon>
        <taxon>Kandleria</taxon>
    </lineage>
</organism>
<feature type="chain" id="PRO_5039587596" description="BIG2 domain-containing protein" evidence="1">
    <location>
        <begin position="22"/>
        <end position="201"/>
    </location>
</feature>
<reference evidence="3 4" key="1">
    <citation type="journal article" date="2015" name="Genome Announc.">
        <title>Expanding the biotechnology potential of lactobacilli through comparative genomics of 213 strains and associated genera.</title>
        <authorList>
            <person name="Sun Z."/>
            <person name="Harris H.M."/>
            <person name="McCann A."/>
            <person name="Guo C."/>
            <person name="Argimon S."/>
            <person name="Zhang W."/>
            <person name="Yang X."/>
            <person name="Jeffery I.B."/>
            <person name="Cooney J.C."/>
            <person name="Kagawa T.F."/>
            <person name="Liu W."/>
            <person name="Song Y."/>
            <person name="Salvetti E."/>
            <person name="Wrobel A."/>
            <person name="Rasinkangas P."/>
            <person name="Parkhill J."/>
            <person name="Rea M.C."/>
            <person name="O'Sullivan O."/>
            <person name="Ritari J."/>
            <person name="Douillard F.P."/>
            <person name="Paul Ross R."/>
            <person name="Yang R."/>
            <person name="Briner A.E."/>
            <person name="Felis G.E."/>
            <person name="de Vos W.M."/>
            <person name="Barrangou R."/>
            <person name="Klaenhammer T.R."/>
            <person name="Caufield P.W."/>
            <person name="Cui Y."/>
            <person name="Zhang H."/>
            <person name="O'Toole P.W."/>
        </authorList>
    </citation>
    <scope>NUCLEOTIDE SEQUENCE [LARGE SCALE GENOMIC DNA]</scope>
    <source>
        <strain evidence="3 4">DSM 20405</strain>
    </source>
</reference>
<evidence type="ECO:0000313" key="3">
    <source>
        <dbReference type="EMBL" id="KRN51513.1"/>
    </source>
</evidence>
<feature type="domain" description="BIG2" evidence="2">
    <location>
        <begin position="27"/>
        <end position="98"/>
    </location>
</feature>
<dbReference type="Proteomes" id="UP000051841">
    <property type="component" value="Unassembled WGS sequence"/>
</dbReference>
<dbReference type="SUPFAM" id="SSF49373">
    <property type="entry name" value="Invasin/intimin cell-adhesion fragments"/>
    <property type="match status" value="1"/>
</dbReference>
<dbReference type="PATRIC" id="fig|1410657.5.peg.133"/>
<evidence type="ECO:0000313" key="4">
    <source>
        <dbReference type="Proteomes" id="UP000051841"/>
    </source>
</evidence>
<dbReference type="Pfam" id="PF02368">
    <property type="entry name" value="Big_2"/>
    <property type="match status" value="1"/>
</dbReference>
<proteinExistence type="predicted"/>
<dbReference type="Gene3D" id="2.60.40.1080">
    <property type="match status" value="1"/>
</dbReference>
<name>A0A0R2HEK8_9FIRM</name>